<dbReference type="Proteomes" id="UP000001064">
    <property type="component" value="Unassembled WGS sequence"/>
</dbReference>
<proteinExistence type="inferred from homology"/>
<reference evidence="5" key="1">
    <citation type="journal article" date="2011" name="Genome Biol.">
        <title>Comparative genomics of the social amoebae Dictyostelium discoideum and Dictyostelium purpureum.</title>
        <authorList>
            <consortium name="US DOE Joint Genome Institute (JGI-PGF)"/>
            <person name="Sucgang R."/>
            <person name="Kuo A."/>
            <person name="Tian X."/>
            <person name="Salerno W."/>
            <person name="Parikh A."/>
            <person name="Feasley C.L."/>
            <person name="Dalin E."/>
            <person name="Tu H."/>
            <person name="Huang E."/>
            <person name="Barry K."/>
            <person name="Lindquist E."/>
            <person name="Shapiro H."/>
            <person name="Bruce D."/>
            <person name="Schmutz J."/>
            <person name="Salamov A."/>
            <person name="Fey P."/>
            <person name="Gaudet P."/>
            <person name="Anjard C."/>
            <person name="Babu M.M."/>
            <person name="Basu S."/>
            <person name="Bushmanova Y."/>
            <person name="van der Wel H."/>
            <person name="Katoh-Kurasawa M."/>
            <person name="Dinh C."/>
            <person name="Coutinho P.M."/>
            <person name="Saito T."/>
            <person name="Elias M."/>
            <person name="Schaap P."/>
            <person name="Kay R.R."/>
            <person name="Henrissat B."/>
            <person name="Eichinger L."/>
            <person name="Rivero F."/>
            <person name="Putnam N.H."/>
            <person name="West C.M."/>
            <person name="Loomis W.F."/>
            <person name="Chisholm R.L."/>
            <person name="Shaulsky G."/>
            <person name="Strassmann J.E."/>
            <person name="Queller D.C."/>
            <person name="Kuspa A."/>
            <person name="Grigoriev I.V."/>
        </authorList>
    </citation>
    <scope>NUCLEOTIDE SEQUENCE [LARGE SCALE GENOMIC DNA]</scope>
    <source>
        <strain evidence="5">QSDP1</strain>
    </source>
</reference>
<dbReference type="KEGG" id="dpp:DICPUDRAFT_148983"/>
<organism evidence="4 5">
    <name type="scientific">Dictyostelium purpureum</name>
    <name type="common">Slime mold</name>
    <dbReference type="NCBI Taxonomy" id="5786"/>
    <lineage>
        <taxon>Eukaryota</taxon>
        <taxon>Amoebozoa</taxon>
        <taxon>Evosea</taxon>
        <taxon>Eumycetozoa</taxon>
        <taxon>Dictyostelia</taxon>
        <taxon>Dictyosteliales</taxon>
        <taxon>Dictyosteliaceae</taxon>
        <taxon>Dictyostelium</taxon>
    </lineage>
</organism>
<dbReference type="FunFam" id="1.25.40.720:FF:000012">
    <property type="entry name" value="Predicted protein"/>
    <property type="match status" value="1"/>
</dbReference>
<feature type="region of interest" description="Disordered" evidence="2">
    <location>
        <begin position="523"/>
        <end position="550"/>
    </location>
</feature>
<dbReference type="Pfam" id="PF10193">
    <property type="entry name" value="Telomere_reg-2"/>
    <property type="match status" value="1"/>
</dbReference>
<dbReference type="GO" id="GO:0042162">
    <property type="term" value="F:telomeric DNA binding"/>
    <property type="evidence" value="ECO:0000318"/>
    <property type="project" value="GO_Central"/>
</dbReference>
<feature type="domain" description="Telomere length regulation protein conserved" evidence="3">
    <location>
        <begin position="598"/>
        <end position="706"/>
    </location>
</feature>
<dbReference type="SUPFAM" id="SSF48371">
    <property type="entry name" value="ARM repeat"/>
    <property type="match status" value="1"/>
</dbReference>
<sequence length="904" mass="105536">MPIDIKEIINNVNSTKDIKIVIDQLRDLKQSIFQLNSDISNNDNHLTITSILKLLIENVLDNWYFAFTEPDKQLFESFFFIPNILLESFITITTILNEYQTNKNNNNDNNQQLYSQKLSFLFNILYKFLNNNNNNSNNNDNKYLSKLFIEFINRKINKQNQESNNNEIYESIWNLIVNSICSVPDKSRSIQYYYKNNSRIRGGIKQSPLSNIKESILEFFTTNSIYFNNIIEHLIISINNVLENNCSNNKIILISNQISILFTKMIKTGDKDIIINKFFVELFKNTTDNNIILLKRKIQCQIVIGIHGSCLDSFLESLIKALPNYLLYSLLKVEKIEKKDEKAKGQMNYDEGEEEYEKRKENQSILFTILNNLLKSWKDSYFIRHCTNEHHSYITRSIIYFIEKVNDQDILKIEENSLNKLKSLLLNGVDLHLKITISNINVRGMFVAEIFSKLFYNQTSEGQLHFDYSLDTPDQKCFSTNFKPVFKDIINSNNNKGNISNKENSNNNKMEHYRELLEKEFSKYDDPDMAMEPNEEDEEDEKEEKVYNKRTNNTQEKRKAFIEEIDDEAEIEDSDDDLVPYNLEDDESDLNPNLKKKIYLRDCLLELQSSKHTAESWENSLFSISKIVWSNPDDLDELAQPLASSLLHLSNEYDLDGFSQHRHEALVALATQSPAIVVPFLTNSFKESNFSVGQRLEILDTIAESAKELSGSNSKEQQQSQPQQEEFITQQPKLINEIGIVRRWGIKKTPRPIIKTNKFYNLVSIYFYPLLERYDKVTQCYSMDLLGYDHYLLSRLIYTLGVIVECSGNSIDSRKVSKELVSFCWSLRNHQDTNVRRSLLFALSRVFYSKENLTKQIIDQDYSDEIEDITSFLYEISQSDSDKDSRMMSMATLSKILTVLKINV</sequence>
<evidence type="ECO:0000313" key="4">
    <source>
        <dbReference type="EMBL" id="EGC38373.1"/>
    </source>
</evidence>
<dbReference type="InterPro" id="IPR016024">
    <property type="entry name" value="ARM-type_fold"/>
</dbReference>
<dbReference type="Gene3D" id="1.25.40.720">
    <property type="entry name" value="Telomere length regulation protein 2, C-terminal domain"/>
    <property type="match status" value="2"/>
</dbReference>
<dbReference type="GO" id="GO:0051083">
    <property type="term" value="P:'de novo' cotranslational protein folding"/>
    <property type="evidence" value="ECO:0000318"/>
    <property type="project" value="GO_Central"/>
</dbReference>
<dbReference type="PANTHER" id="PTHR15830:SF10">
    <property type="entry name" value="TELOMERE LENGTH REGULATION PROTEIN TEL2 HOMOLOG"/>
    <property type="match status" value="1"/>
</dbReference>
<dbReference type="PANTHER" id="PTHR15830">
    <property type="entry name" value="TELOMERE LENGTH REGULATION PROTEIN TEL2 FAMILY MEMBER"/>
    <property type="match status" value="1"/>
</dbReference>
<keyword evidence="5" id="KW-1185">Reference proteome</keyword>
<dbReference type="OMA" id="KHTAESW"/>
<protein>
    <recommendedName>
        <fullName evidence="3">Telomere length regulation protein conserved domain-containing protein</fullName>
    </recommendedName>
</protein>
<dbReference type="InterPro" id="IPR038528">
    <property type="entry name" value="TEL2_C_sf"/>
</dbReference>
<dbReference type="AlphaFoldDB" id="F0ZCI3"/>
<feature type="compositionally biased region" description="Acidic residues" evidence="2">
    <location>
        <begin position="527"/>
        <end position="542"/>
    </location>
</feature>
<dbReference type="EMBL" id="GL870978">
    <property type="protein sequence ID" value="EGC38373.1"/>
    <property type="molecule type" value="Genomic_DNA"/>
</dbReference>
<dbReference type="GO" id="GO:0051879">
    <property type="term" value="F:Hsp90 protein binding"/>
    <property type="evidence" value="ECO:0000318"/>
    <property type="project" value="GO_Central"/>
</dbReference>
<dbReference type="FunCoup" id="F0ZCI3">
    <property type="interactions" value="75"/>
</dbReference>
<evidence type="ECO:0000313" key="5">
    <source>
        <dbReference type="Proteomes" id="UP000001064"/>
    </source>
</evidence>
<evidence type="ECO:0000259" key="3">
    <source>
        <dbReference type="Pfam" id="PF10193"/>
    </source>
</evidence>
<dbReference type="OrthoDB" id="10258062at2759"/>
<dbReference type="GO" id="GO:0005829">
    <property type="term" value="C:cytosol"/>
    <property type="evidence" value="ECO:0000318"/>
    <property type="project" value="GO_Central"/>
</dbReference>
<dbReference type="STRING" id="5786.F0ZCI3"/>
<gene>
    <name evidence="4" type="ORF">DICPUDRAFT_148983</name>
</gene>
<name>F0ZCI3_DICPU</name>
<dbReference type="eggNOG" id="KOG4346">
    <property type="taxonomic scope" value="Eukaryota"/>
</dbReference>
<dbReference type="RefSeq" id="XP_003285130.1">
    <property type="nucleotide sequence ID" value="XM_003285082.1"/>
</dbReference>
<accession>F0ZCI3</accession>
<evidence type="ECO:0000256" key="2">
    <source>
        <dbReference type="SAM" id="MobiDB-lite"/>
    </source>
</evidence>
<dbReference type="VEuPathDB" id="AmoebaDB:DICPUDRAFT_148983"/>
<dbReference type="InParanoid" id="F0ZCI3"/>
<dbReference type="InterPro" id="IPR051970">
    <property type="entry name" value="TEL2_Regulation"/>
</dbReference>
<dbReference type="InterPro" id="IPR019337">
    <property type="entry name" value="Telomere_length_regulation_dom"/>
</dbReference>
<comment type="similarity">
    <text evidence="1">Belongs to the TEL2 family.</text>
</comment>
<evidence type="ECO:0000256" key="1">
    <source>
        <dbReference type="ARBA" id="ARBA00006133"/>
    </source>
</evidence>
<dbReference type="GeneID" id="10502270"/>